<dbReference type="CDD" id="cd07067">
    <property type="entry name" value="HP_PGM_like"/>
    <property type="match status" value="1"/>
</dbReference>
<dbReference type="Gene3D" id="3.40.50.1240">
    <property type="entry name" value="Phosphoglycerate mutase-like"/>
    <property type="match status" value="1"/>
</dbReference>
<reference evidence="3 4" key="1">
    <citation type="submission" date="2010-04" db="EMBL/GenBank/DDBJ databases">
        <authorList>
            <person name="Weinstock G."/>
            <person name="Sodergren E."/>
            <person name="Clifton S."/>
            <person name="Fulton L."/>
            <person name="Fulton B."/>
            <person name="Courtney L."/>
            <person name="Fronick C."/>
            <person name="Harrison M."/>
            <person name="Strong C."/>
            <person name="Farmer C."/>
            <person name="Delahaunty K."/>
            <person name="Markovic C."/>
            <person name="Hall O."/>
            <person name="Minx P."/>
            <person name="Tomlinson C."/>
            <person name="Mitreva M."/>
            <person name="Hou S."/>
            <person name="Wollam A."/>
            <person name="Pepin K.H."/>
            <person name="Johnson M."/>
            <person name="Bhonagiri V."/>
            <person name="Zhang X."/>
            <person name="Suruliraj S."/>
            <person name="Warren W."/>
            <person name="Chinwalla A."/>
            <person name="Mardis E.R."/>
            <person name="Wilson R.K."/>
        </authorList>
    </citation>
    <scope>NUCLEOTIDE SEQUENCE [LARGE SCALE GENOMIC DNA]</scope>
    <source>
        <strain evidence="3 4">DSM 20306</strain>
    </source>
</reference>
<gene>
    <name evidence="3" type="ORF">HMPREF0281_01646</name>
</gene>
<sequence>MRVARLEAMTGRIILLRHGQTFSNVEGFLDTRPPGAELTERGREQAADVGRELALLTGAANGQQGSLRGFVSSIALRAQQTAMLAARSLEESADLPSGAVDVEVRTGIHEIFTGDYEMSNSEDAHREYSTALRGWLDGDKEARCPGGESYVEVLDRYQPVVEDIAAGLGDDEDVVVVSHGAAIRVVATHASGIDADFAFTGYLQNCRFVVLEPRGQEFGQWTITRWADTEVDH</sequence>
<dbReference type="Proteomes" id="UP000006015">
    <property type="component" value="Unassembled WGS sequence"/>
</dbReference>
<proteinExistence type="predicted"/>
<dbReference type="SUPFAM" id="SSF53254">
    <property type="entry name" value="Phosphoglycerate mutase-like"/>
    <property type="match status" value="1"/>
</dbReference>
<dbReference type="PANTHER" id="PTHR48100">
    <property type="entry name" value="BROAD-SPECIFICITY PHOSPHATASE YOR283W-RELATED"/>
    <property type="match status" value="1"/>
</dbReference>
<comment type="caution">
    <text evidence="3">The sequence shown here is derived from an EMBL/GenBank/DDBJ whole genome shotgun (WGS) entry which is preliminary data.</text>
</comment>
<dbReference type="PROSITE" id="PS00175">
    <property type="entry name" value="PG_MUTASE"/>
    <property type="match status" value="1"/>
</dbReference>
<dbReference type="SMART" id="SM00855">
    <property type="entry name" value="PGAM"/>
    <property type="match status" value="1"/>
</dbReference>
<organism evidence="3 4">
    <name type="scientific">Corynebacterium ammoniagenes DSM 20306</name>
    <dbReference type="NCBI Taxonomy" id="649754"/>
    <lineage>
        <taxon>Bacteria</taxon>
        <taxon>Bacillati</taxon>
        <taxon>Actinomycetota</taxon>
        <taxon>Actinomycetes</taxon>
        <taxon>Mycobacteriales</taxon>
        <taxon>Corynebacteriaceae</taxon>
        <taxon>Corynebacterium</taxon>
    </lineage>
</organism>
<dbReference type="EMBL" id="ADNS01000013">
    <property type="protein sequence ID" value="EFG81211.1"/>
    <property type="molecule type" value="Genomic_DNA"/>
</dbReference>
<evidence type="ECO:0000256" key="1">
    <source>
        <dbReference type="ARBA" id="ARBA00023152"/>
    </source>
</evidence>
<evidence type="ECO:0000256" key="2">
    <source>
        <dbReference type="ARBA" id="ARBA00023235"/>
    </source>
</evidence>
<keyword evidence="1" id="KW-0324">Glycolysis</keyword>
<keyword evidence="2" id="KW-0413">Isomerase</keyword>
<keyword evidence="4" id="KW-1185">Reference proteome</keyword>
<protein>
    <submittedName>
        <fullName evidence="3">Phosphoglycerate mutase family protein</fullName>
    </submittedName>
</protein>
<dbReference type="InterPro" id="IPR029033">
    <property type="entry name" value="His_PPase_superfam"/>
</dbReference>
<evidence type="ECO:0000313" key="4">
    <source>
        <dbReference type="Proteomes" id="UP000006015"/>
    </source>
</evidence>
<evidence type="ECO:0000313" key="3">
    <source>
        <dbReference type="EMBL" id="EFG81211.1"/>
    </source>
</evidence>
<name>A0ABN0AEQ4_CORAM</name>
<dbReference type="Pfam" id="PF00300">
    <property type="entry name" value="His_Phos_1"/>
    <property type="match status" value="1"/>
</dbReference>
<accession>A0ABN0AEQ4</accession>
<dbReference type="InterPro" id="IPR013078">
    <property type="entry name" value="His_Pase_superF_clade-1"/>
</dbReference>
<dbReference type="PANTHER" id="PTHR48100:SF1">
    <property type="entry name" value="HISTIDINE PHOSPHATASE FAMILY PROTEIN-RELATED"/>
    <property type="match status" value="1"/>
</dbReference>
<dbReference type="InterPro" id="IPR001345">
    <property type="entry name" value="PG/BPGM_mutase_AS"/>
</dbReference>
<dbReference type="InterPro" id="IPR050275">
    <property type="entry name" value="PGM_Phosphatase"/>
</dbReference>